<organism evidence="4">
    <name type="scientific">marine metagenome</name>
    <dbReference type="NCBI Taxonomy" id="408172"/>
    <lineage>
        <taxon>unclassified sequences</taxon>
        <taxon>metagenomes</taxon>
        <taxon>ecological metagenomes</taxon>
    </lineage>
</organism>
<accession>A0A382DUF3</accession>
<dbReference type="CDD" id="cd00564">
    <property type="entry name" value="TMP_TenI"/>
    <property type="match status" value="1"/>
</dbReference>
<dbReference type="InterPro" id="IPR036206">
    <property type="entry name" value="ThiamineP_synth_sf"/>
</dbReference>
<dbReference type="InterPro" id="IPR022998">
    <property type="entry name" value="ThiamineP_synth_TenI"/>
</dbReference>
<feature type="domain" description="Thiamine phosphate synthase/TenI" evidence="3">
    <location>
        <begin position="22"/>
        <end position="171"/>
    </location>
</feature>
<dbReference type="EMBL" id="UINC01041096">
    <property type="protein sequence ID" value="SVB41895.1"/>
    <property type="molecule type" value="Genomic_DNA"/>
</dbReference>
<dbReference type="PANTHER" id="PTHR20857">
    <property type="entry name" value="THIAMINE-PHOSPHATE PYROPHOSPHORYLASE"/>
    <property type="match status" value="1"/>
</dbReference>
<evidence type="ECO:0000313" key="4">
    <source>
        <dbReference type="EMBL" id="SVB41895.1"/>
    </source>
</evidence>
<dbReference type="GO" id="GO:0005737">
    <property type="term" value="C:cytoplasm"/>
    <property type="evidence" value="ECO:0007669"/>
    <property type="project" value="TreeGrafter"/>
</dbReference>
<proteinExistence type="predicted"/>
<comment type="pathway">
    <text evidence="1">Cofactor biosynthesis; thiamine diphosphate biosynthesis.</text>
</comment>
<dbReference type="InterPro" id="IPR013785">
    <property type="entry name" value="Aldolase_TIM"/>
</dbReference>
<dbReference type="Gene3D" id="3.20.20.70">
    <property type="entry name" value="Aldolase class I"/>
    <property type="match status" value="1"/>
</dbReference>
<protein>
    <recommendedName>
        <fullName evidence="3">Thiamine phosphate synthase/TenI domain-containing protein</fullName>
    </recommendedName>
</protein>
<dbReference type="Pfam" id="PF02581">
    <property type="entry name" value="TMP-TENI"/>
    <property type="match status" value="1"/>
</dbReference>
<feature type="non-terminal residue" evidence="4">
    <location>
        <position position="1"/>
    </location>
</feature>
<feature type="non-terminal residue" evidence="4">
    <location>
        <position position="172"/>
    </location>
</feature>
<sequence length="172" mass="18982">VQTSEANYTHKMTTQDLNGLRLYLITDRSLFDGEKKFLDAVEAALMGGVKTIQLREKDLSDYELVELGKKLRLLTSNYGARLFINSRADIAEQIGANGVHLTETSVHANEVKRNFPDLIVGVSTHSLEGAHLAETQGADYITFSPIYETPSKASYGPPQGLDSLRQVTQAVR</sequence>
<keyword evidence="2" id="KW-0784">Thiamine biosynthesis</keyword>
<dbReference type="PANTHER" id="PTHR20857:SF15">
    <property type="entry name" value="THIAMINE-PHOSPHATE SYNTHASE"/>
    <property type="match status" value="1"/>
</dbReference>
<evidence type="ECO:0000256" key="2">
    <source>
        <dbReference type="ARBA" id="ARBA00022977"/>
    </source>
</evidence>
<evidence type="ECO:0000259" key="3">
    <source>
        <dbReference type="Pfam" id="PF02581"/>
    </source>
</evidence>
<dbReference type="GO" id="GO:0004789">
    <property type="term" value="F:thiamine-phosphate diphosphorylase activity"/>
    <property type="evidence" value="ECO:0007669"/>
    <property type="project" value="TreeGrafter"/>
</dbReference>
<name>A0A382DUF3_9ZZZZ</name>
<gene>
    <name evidence="4" type="ORF">METZ01_LOCUS194749</name>
</gene>
<dbReference type="GO" id="GO:0009228">
    <property type="term" value="P:thiamine biosynthetic process"/>
    <property type="evidence" value="ECO:0007669"/>
    <property type="project" value="UniProtKB-KW"/>
</dbReference>
<dbReference type="SUPFAM" id="SSF51391">
    <property type="entry name" value="Thiamin phosphate synthase"/>
    <property type="match status" value="1"/>
</dbReference>
<dbReference type="AlphaFoldDB" id="A0A382DUF3"/>
<evidence type="ECO:0000256" key="1">
    <source>
        <dbReference type="ARBA" id="ARBA00004948"/>
    </source>
</evidence>
<reference evidence="4" key="1">
    <citation type="submission" date="2018-05" db="EMBL/GenBank/DDBJ databases">
        <authorList>
            <person name="Lanie J.A."/>
            <person name="Ng W.-L."/>
            <person name="Kazmierczak K.M."/>
            <person name="Andrzejewski T.M."/>
            <person name="Davidsen T.M."/>
            <person name="Wayne K.J."/>
            <person name="Tettelin H."/>
            <person name="Glass J.I."/>
            <person name="Rusch D."/>
            <person name="Podicherti R."/>
            <person name="Tsui H.-C.T."/>
            <person name="Winkler M.E."/>
        </authorList>
    </citation>
    <scope>NUCLEOTIDE SEQUENCE</scope>
</reference>